<gene>
    <name evidence="1" type="ORF">LA5096_00699</name>
</gene>
<keyword evidence="2" id="KW-1185">Reference proteome</keyword>
<dbReference type="Gene3D" id="3.60.40.10">
    <property type="entry name" value="PPM-type phosphatase domain"/>
    <property type="match status" value="1"/>
</dbReference>
<evidence type="ECO:0008006" key="3">
    <source>
        <dbReference type="Google" id="ProtNLM"/>
    </source>
</evidence>
<protein>
    <recommendedName>
        <fullName evidence="3">Protein phosphatase 2C domain-containing protein</fullName>
    </recommendedName>
</protein>
<dbReference type="EMBL" id="CXWC01000001">
    <property type="protein sequence ID" value="CTQ65262.1"/>
    <property type="molecule type" value="Genomic_DNA"/>
</dbReference>
<name>A0A0M6Z9U8_9HYPH</name>
<dbReference type="Proteomes" id="UP000049983">
    <property type="component" value="Unassembled WGS sequence"/>
</dbReference>
<proteinExistence type="predicted"/>
<dbReference type="STRING" id="311410.LA5095_03333"/>
<dbReference type="InterPro" id="IPR036457">
    <property type="entry name" value="PPM-type-like_dom_sf"/>
</dbReference>
<reference evidence="2" key="1">
    <citation type="submission" date="2015-07" db="EMBL/GenBank/DDBJ databases">
        <authorList>
            <person name="Rodrigo-Torres Lidia"/>
            <person name="Arahal R.David."/>
        </authorList>
    </citation>
    <scope>NUCLEOTIDE SEQUENCE [LARGE SCALE GENOMIC DNA]</scope>
    <source>
        <strain evidence="2">CECT 5096</strain>
    </source>
</reference>
<dbReference type="AlphaFoldDB" id="A0A0M6Z9U8"/>
<evidence type="ECO:0000313" key="2">
    <source>
        <dbReference type="Proteomes" id="UP000049983"/>
    </source>
</evidence>
<evidence type="ECO:0000313" key="1">
    <source>
        <dbReference type="EMBL" id="CTQ65262.1"/>
    </source>
</evidence>
<organism evidence="1 2">
    <name type="scientific">Roseibium album</name>
    <dbReference type="NCBI Taxonomy" id="311410"/>
    <lineage>
        <taxon>Bacteria</taxon>
        <taxon>Pseudomonadati</taxon>
        <taxon>Pseudomonadota</taxon>
        <taxon>Alphaproteobacteria</taxon>
        <taxon>Hyphomicrobiales</taxon>
        <taxon>Stappiaceae</taxon>
        <taxon>Roseibium</taxon>
    </lineage>
</organism>
<dbReference type="SUPFAM" id="SSF81606">
    <property type="entry name" value="PP2C-like"/>
    <property type="match status" value="1"/>
</dbReference>
<accession>A0A0M6Z9U8</accession>
<sequence length="340" mass="36874">MRSSCSLTIGNRHLSSQLQPSTGIPMQISSLTYSRDRTGRQAGDDSLLILPGTCGVFDGASSGATSPGVSPGQAASRAAASVLGEFAATRTMTDVPASEIFSAIRERICRTERMLGNTFRASTTMAAAFFDAETIRLLVVGDSGIRINGDQVYRWLKPVDDLSTTARIEVFNLLKGNGGSSDEVEAQTRKISFQGLDNGVSEGILEEEDAARICTLVSDKYADIVPPRHTEAILRTGIRSQYLYANRPNHPLGYSSLNCDPILMDDVIDVSKPIAEVETLEFFTDGYFDLPGEVSVSAWEKAFDKCETVDFHKTESFPSIKGSTSKEFADDRSVIVVRNS</sequence>